<protein>
    <submittedName>
        <fullName evidence="1">Uncharacterized protein</fullName>
    </submittedName>
</protein>
<evidence type="ECO:0000313" key="1">
    <source>
        <dbReference type="EMBL" id="KKN38647.1"/>
    </source>
</evidence>
<dbReference type="AlphaFoldDB" id="A0A0F9QNN4"/>
<accession>A0A0F9QNN4</accession>
<name>A0A0F9QNN4_9ZZZZ</name>
<dbReference type="InterPro" id="IPR053825">
    <property type="entry name" value="DUF7009"/>
</dbReference>
<dbReference type="EMBL" id="LAZR01001813">
    <property type="protein sequence ID" value="KKN38647.1"/>
    <property type="molecule type" value="Genomic_DNA"/>
</dbReference>
<proteinExistence type="predicted"/>
<organism evidence="1">
    <name type="scientific">marine sediment metagenome</name>
    <dbReference type="NCBI Taxonomy" id="412755"/>
    <lineage>
        <taxon>unclassified sequences</taxon>
        <taxon>metagenomes</taxon>
        <taxon>ecological metagenomes</taxon>
    </lineage>
</organism>
<sequence>MKIRIKDNTIRFRLTKPEVAELCEKGYCASHTDFDDVTFEYGVKMDSQISALSAEFKENAILVSIPDAQVKDWDRNDHIGFENVQSLKDGKTLHLLVEKDFTCLDTRMEDESDNYPNPKMT</sequence>
<comment type="caution">
    <text evidence="1">The sequence shown here is derived from an EMBL/GenBank/DDBJ whole genome shotgun (WGS) entry which is preliminary data.</text>
</comment>
<dbReference type="Pfam" id="PF22668">
    <property type="entry name" value="DUF7009"/>
    <property type="match status" value="1"/>
</dbReference>
<gene>
    <name evidence="1" type="ORF">LCGC14_0751260</name>
</gene>
<reference evidence="1" key="1">
    <citation type="journal article" date="2015" name="Nature">
        <title>Complex archaea that bridge the gap between prokaryotes and eukaryotes.</title>
        <authorList>
            <person name="Spang A."/>
            <person name="Saw J.H."/>
            <person name="Jorgensen S.L."/>
            <person name="Zaremba-Niedzwiedzka K."/>
            <person name="Martijn J."/>
            <person name="Lind A.E."/>
            <person name="van Eijk R."/>
            <person name="Schleper C."/>
            <person name="Guy L."/>
            <person name="Ettema T.J."/>
        </authorList>
    </citation>
    <scope>NUCLEOTIDE SEQUENCE</scope>
</reference>